<dbReference type="PROSITE" id="PS00716">
    <property type="entry name" value="SIGMA70_2"/>
    <property type="match status" value="1"/>
</dbReference>
<dbReference type="EMBL" id="JBBNAE010000005">
    <property type="protein sequence ID" value="KAK9124204.1"/>
    <property type="molecule type" value="Genomic_DNA"/>
</dbReference>
<keyword evidence="6" id="KW-0150">Chloroplast</keyword>
<comment type="similarity">
    <text evidence="1 6">Belongs to the sigma-70 factor family.</text>
</comment>
<accession>A0AAP0IYK2</accession>
<keyword evidence="2 6" id="KW-0805">Transcription regulation</keyword>
<dbReference type="PANTHER" id="PTHR30603">
    <property type="entry name" value="RNA POLYMERASE SIGMA FACTOR RPO"/>
    <property type="match status" value="1"/>
</dbReference>
<dbReference type="InterPro" id="IPR007624">
    <property type="entry name" value="RNA_pol_sigma70_r3"/>
</dbReference>
<reference evidence="9 10" key="1">
    <citation type="submission" date="2024-01" db="EMBL/GenBank/DDBJ databases">
        <title>Genome assemblies of Stephania.</title>
        <authorList>
            <person name="Yang L."/>
        </authorList>
    </citation>
    <scope>NUCLEOTIDE SEQUENCE [LARGE SCALE GENOMIC DNA]</scope>
    <source>
        <strain evidence="9">QJT</strain>
        <tissue evidence="9">Leaf</tissue>
    </source>
</reference>
<keyword evidence="10" id="KW-1185">Reference proteome</keyword>
<dbReference type="InterPro" id="IPR007627">
    <property type="entry name" value="RNA_pol_sigma70_r2"/>
</dbReference>
<dbReference type="Pfam" id="PF04542">
    <property type="entry name" value="Sigma70_r2"/>
    <property type="match status" value="1"/>
</dbReference>
<dbReference type="InterPro" id="IPR036388">
    <property type="entry name" value="WH-like_DNA-bd_sf"/>
</dbReference>
<dbReference type="InterPro" id="IPR000943">
    <property type="entry name" value="RNA_pol_sigma70"/>
</dbReference>
<dbReference type="PIRSF" id="PIRSF000767">
    <property type="entry name" value="RNA_pol_sigma_SigB/C/D"/>
    <property type="match status" value="1"/>
</dbReference>
<evidence type="ECO:0000256" key="6">
    <source>
        <dbReference type="PIRNR" id="PIRNR000767"/>
    </source>
</evidence>
<dbReference type="Gene3D" id="1.20.120.1810">
    <property type="match status" value="1"/>
</dbReference>
<dbReference type="InterPro" id="IPR016262">
    <property type="entry name" value="RNA_pol_sigma_SigB/C/D/F"/>
</dbReference>
<protein>
    <recommendedName>
        <fullName evidence="6">RNA polymerase sigma factor</fullName>
    </recommendedName>
</protein>
<evidence type="ECO:0000313" key="10">
    <source>
        <dbReference type="Proteomes" id="UP001417504"/>
    </source>
</evidence>
<dbReference type="AlphaFoldDB" id="A0AAP0IYK2"/>
<dbReference type="PRINTS" id="PR00046">
    <property type="entry name" value="SIGMA70FCT"/>
</dbReference>
<dbReference type="Proteomes" id="UP001417504">
    <property type="component" value="Unassembled WGS sequence"/>
</dbReference>
<dbReference type="PANTHER" id="PTHR30603:SF45">
    <property type="entry name" value="RNA POLYMERASE SIGMA FACTOR SIGF, CHLOROPLASTIC"/>
    <property type="match status" value="1"/>
</dbReference>
<dbReference type="NCBIfam" id="TIGR02937">
    <property type="entry name" value="sigma70-ECF"/>
    <property type="match status" value="1"/>
</dbReference>
<evidence type="ECO:0000256" key="3">
    <source>
        <dbReference type="ARBA" id="ARBA00023082"/>
    </source>
</evidence>
<dbReference type="Gene3D" id="1.10.10.10">
    <property type="entry name" value="Winged helix-like DNA-binding domain superfamily/Winged helix DNA-binding domain"/>
    <property type="match status" value="2"/>
</dbReference>
<dbReference type="Pfam" id="PF04539">
    <property type="entry name" value="Sigma70_r3"/>
    <property type="match status" value="1"/>
</dbReference>
<dbReference type="GO" id="GO:0016987">
    <property type="term" value="F:sigma factor activity"/>
    <property type="evidence" value="ECO:0007669"/>
    <property type="project" value="UniProtKB-UniRule"/>
</dbReference>
<dbReference type="InterPro" id="IPR050239">
    <property type="entry name" value="Sigma-70_RNA_pol_init_factors"/>
</dbReference>
<dbReference type="GO" id="GO:0006352">
    <property type="term" value="P:DNA-templated transcription initiation"/>
    <property type="evidence" value="ECO:0007669"/>
    <property type="project" value="UniProtKB-UniRule"/>
</dbReference>
<sequence length="560" mass="63690">MESGRYLLHSPSLFPPKIQPRNPTALSVWHLWQTISSAKSSTSSTTWHSPASALLQEQHIDFRPLLHMSDDKPSRTMLDRRKKDAASCEENKSSECDSYMKHFEQQLLYASDLCSVFPSLCDGEKLFPATTMQSIAPDTDSLANVEPHDVLALAKKAVVASKQAASLAEESTVSLAESDEFLPSSQSISLPMEVPLEEEIKVRSKRLLERRSRRQKLPKAKAIVHHAPSLRKPDVRSKIKEGFDPRDPLRLFLSGSETKQLLTAKEERELFVQIKALTKLEEVKARLLWESNREPTLVEWAEATGMSCLILQSHIHSGQRSREKMACTNFRLVVHVAKQYQGKGLNLQDLLQEGGMGLLKSIEKFKPQAGCRFSTYAYWWIRQSIRKAIFQNSRTIRLPENVYGILRQVKSAKNLCIQEGCHPTNEELAKRVGMTVMKLESLLNSTRLPLSMQKTVWADSNTTFQEITADTEIEIPELHVNKKFMRRHIHNILCVLSPKERRIIRLRYGIEDGEPKSLSQIGSVFGITKERVRQLENRALDKLRKCLTSEGLEAYAELIV</sequence>
<feature type="domain" description="RNA polymerase sigma-70" evidence="7">
    <location>
        <begin position="349"/>
        <end position="362"/>
    </location>
</feature>
<dbReference type="Pfam" id="PF04545">
    <property type="entry name" value="Sigma70_r4"/>
    <property type="match status" value="1"/>
</dbReference>
<comment type="subcellular location">
    <subcellularLocation>
        <location evidence="6">Plastid</location>
        <location evidence="6">Chloroplast</location>
    </subcellularLocation>
</comment>
<organism evidence="9 10">
    <name type="scientific">Stephania japonica</name>
    <dbReference type="NCBI Taxonomy" id="461633"/>
    <lineage>
        <taxon>Eukaryota</taxon>
        <taxon>Viridiplantae</taxon>
        <taxon>Streptophyta</taxon>
        <taxon>Embryophyta</taxon>
        <taxon>Tracheophyta</taxon>
        <taxon>Spermatophyta</taxon>
        <taxon>Magnoliopsida</taxon>
        <taxon>Ranunculales</taxon>
        <taxon>Menispermaceae</taxon>
        <taxon>Menispermoideae</taxon>
        <taxon>Cissampelideae</taxon>
        <taxon>Stephania</taxon>
    </lineage>
</organism>
<dbReference type="InterPro" id="IPR007630">
    <property type="entry name" value="RNA_pol_sigma70_r4"/>
</dbReference>
<evidence type="ECO:0000256" key="4">
    <source>
        <dbReference type="ARBA" id="ARBA00023125"/>
    </source>
</evidence>
<evidence type="ECO:0000256" key="5">
    <source>
        <dbReference type="ARBA" id="ARBA00023163"/>
    </source>
</evidence>
<dbReference type="GO" id="GO:0003677">
    <property type="term" value="F:DNA binding"/>
    <property type="evidence" value="ECO:0007669"/>
    <property type="project" value="UniProtKB-KW"/>
</dbReference>
<dbReference type="SUPFAM" id="SSF88946">
    <property type="entry name" value="Sigma2 domain of RNA polymerase sigma factors"/>
    <property type="match status" value="1"/>
</dbReference>
<gene>
    <name evidence="9" type="ORF">Sjap_013806</name>
</gene>
<dbReference type="InterPro" id="IPR014284">
    <property type="entry name" value="RNA_pol_sigma-70_dom"/>
</dbReference>
<dbReference type="PROSITE" id="PS00715">
    <property type="entry name" value="SIGMA70_1"/>
    <property type="match status" value="1"/>
</dbReference>
<comment type="function">
    <text evidence="6">Sigma factors are initiation factors that promote the attachment of plastid-encoded RNA polymerase (PEP) to specific initiation sites and are then released.</text>
</comment>
<keyword evidence="6" id="KW-0934">Plastid</keyword>
<dbReference type="SUPFAM" id="SSF88659">
    <property type="entry name" value="Sigma3 and sigma4 domains of RNA polymerase sigma factors"/>
    <property type="match status" value="2"/>
</dbReference>
<evidence type="ECO:0000256" key="1">
    <source>
        <dbReference type="ARBA" id="ARBA00007788"/>
    </source>
</evidence>
<evidence type="ECO:0000313" key="9">
    <source>
        <dbReference type="EMBL" id="KAK9124204.1"/>
    </source>
</evidence>
<dbReference type="GO" id="GO:0009507">
    <property type="term" value="C:chloroplast"/>
    <property type="evidence" value="ECO:0007669"/>
    <property type="project" value="UniProtKB-SubCell"/>
</dbReference>
<comment type="caution">
    <text evidence="9">The sequence shown here is derived from an EMBL/GenBank/DDBJ whole genome shotgun (WGS) entry which is preliminary data.</text>
</comment>
<dbReference type="InterPro" id="IPR013324">
    <property type="entry name" value="RNA_pol_sigma_r3/r4-like"/>
</dbReference>
<dbReference type="InterPro" id="IPR013325">
    <property type="entry name" value="RNA_pol_sigma_r2"/>
</dbReference>
<name>A0AAP0IYK2_9MAGN</name>
<evidence type="ECO:0000259" key="8">
    <source>
        <dbReference type="PROSITE" id="PS00716"/>
    </source>
</evidence>
<dbReference type="CDD" id="cd06171">
    <property type="entry name" value="Sigma70_r4"/>
    <property type="match status" value="1"/>
</dbReference>
<keyword evidence="3 6" id="KW-0731">Sigma factor</keyword>
<proteinExistence type="inferred from homology"/>
<feature type="domain" description="RNA polymerase sigma-70" evidence="8">
    <location>
        <begin position="517"/>
        <end position="543"/>
    </location>
</feature>
<evidence type="ECO:0000256" key="2">
    <source>
        <dbReference type="ARBA" id="ARBA00023015"/>
    </source>
</evidence>
<keyword evidence="4 6" id="KW-0238">DNA-binding</keyword>
<evidence type="ECO:0000259" key="7">
    <source>
        <dbReference type="PROSITE" id="PS00715"/>
    </source>
</evidence>
<keyword evidence="5 6" id="KW-0804">Transcription</keyword>